<dbReference type="Proteomes" id="UP000503144">
    <property type="component" value="Chromosome"/>
</dbReference>
<dbReference type="Gene3D" id="2.30.30.40">
    <property type="entry name" value="SH3 Domains"/>
    <property type="match status" value="1"/>
</dbReference>
<dbReference type="GO" id="GO:0006508">
    <property type="term" value="P:proteolysis"/>
    <property type="evidence" value="ECO:0007669"/>
    <property type="project" value="UniProtKB-KW"/>
</dbReference>
<dbReference type="KEGG" id="coy:HF329_02475"/>
<dbReference type="Gene3D" id="3.90.1720.10">
    <property type="entry name" value="endopeptidase domain like (from Nostoc punctiforme)"/>
    <property type="match status" value="1"/>
</dbReference>
<keyword evidence="3" id="KW-0378">Hydrolase</keyword>
<accession>A0AAE6ZNR2</accession>
<evidence type="ECO:0000313" key="6">
    <source>
        <dbReference type="EMBL" id="QJB35997.1"/>
    </source>
</evidence>
<reference evidence="8 9" key="1">
    <citation type="submission" date="2020-04" db="EMBL/GenBank/DDBJ databases">
        <authorList>
            <person name="Kittiwongwattana C."/>
        </authorList>
    </citation>
    <scope>NUCLEOTIDE SEQUENCE [LARGE SCALE GENOMIC DNA]</scope>
    <source>
        <strain evidence="7 9">1303</strain>
        <strain evidence="8">1310</strain>
    </source>
</reference>
<keyword evidence="9" id="KW-1185">Reference proteome</keyword>
<evidence type="ECO:0000256" key="1">
    <source>
        <dbReference type="ARBA" id="ARBA00007074"/>
    </source>
</evidence>
<dbReference type="SUPFAM" id="SSF54001">
    <property type="entry name" value="Cysteine proteinases"/>
    <property type="match status" value="1"/>
</dbReference>
<sequence length="260" mass="28815">MNMPYAIVVVPVAPLRATAAHRSEMISQLLWGEGVEIINTAPDGWVEVINQYDGYTGWASLSHLEEVSEDIYHAPATHYLPEWSNEILLNGQPMILPFGCLLKGYTNLSAKWGNVQVTLLEKPHVLPAAGSPVNAKHLLADAMKFLNTAYLWGGRNVFGVDCSGFVQNVFKLSGIPLLRDASQQATQGTTVDFLQEARLGDLAFFDNPEGRITHVGLLLNDHEILHSSGKVRIDPIDNQGIINADTHIRTHQLRIIKRFF</sequence>
<dbReference type="Pfam" id="PF18348">
    <property type="entry name" value="SH3_16"/>
    <property type="match status" value="1"/>
</dbReference>
<evidence type="ECO:0000313" key="7">
    <source>
        <dbReference type="EMBL" id="QJB42498.1"/>
    </source>
</evidence>
<dbReference type="InterPro" id="IPR051202">
    <property type="entry name" value="Peptidase_C40"/>
</dbReference>
<name>A0AAE6ZNR2_9BACT</name>
<dbReference type="Proteomes" id="UP000502421">
    <property type="component" value="Chromosome"/>
</dbReference>
<dbReference type="AlphaFoldDB" id="A0AAE6ZNR2"/>
<dbReference type="PANTHER" id="PTHR47053:SF1">
    <property type="entry name" value="MUREIN DD-ENDOPEPTIDASE MEPH-RELATED"/>
    <property type="match status" value="1"/>
</dbReference>
<protein>
    <submittedName>
        <fullName evidence="6">C40 family peptidase</fullName>
    </submittedName>
</protein>
<dbReference type="InterPro" id="IPR000064">
    <property type="entry name" value="NLP_P60_dom"/>
</dbReference>
<keyword evidence="4" id="KW-0788">Thiol protease</keyword>
<proteinExistence type="inferred from homology"/>
<keyword evidence="2" id="KW-0645">Protease</keyword>
<evidence type="ECO:0000256" key="3">
    <source>
        <dbReference type="ARBA" id="ARBA00022801"/>
    </source>
</evidence>
<reference evidence="6" key="2">
    <citation type="submission" date="2020-09" db="EMBL/GenBank/DDBJ databases">
        <authorList>
            <person name="Kittiwongwattana C."/>
        </authorList>
    </citation>
    <scope>NUCLEOTIDE SEQUENCE</scope>
    <source>
        <strain evidence="6">1310</strain>
    </source>
</reference>
<dbReference type="PANTHER" id="PTHR47053">
    <property type="entry name" value="MUREIN DD-ENDOPEPTIDASE MEPH-RELATED"/>
    <property type="match status" value="1"/>
</dbReference>
<evidence type="ECO:0000313" key="8">
    <source>
        <dbReference type="Proteomes" id="UP000502421"/>
    </source>
</evidence>
<dbReference type="InterPro" id="IPR038765">
    <property type="entry name" value="Papain-like_cys_pep_sf"/>
</dbReference>
<evidence type="ECO:0000259" key="5">
    <source>
        <dbReference type="PROSITE" id="PS51935"/>
    </source>
</evidence>
<dbReference type="Pfam" id="PF00877">
    <property type="entry name" value="NLPC_P60"/>
    <property type="match status" value="1"/>
</dbReference>
<evidence type="ECO:0000256" key="4">
    <source>
        <dbReference type="ARBA" id="ARBA00022807"/>
    </source>
</evidence>
<dbReference type="EMBL" id="CP051205">
    <property type="protein sequence ID" value="QJB35997.1"/>
    <property type="molecule type" value="Genomic_DNA"/>
</dbReference>
<evidence type="ECO:0000313" key="9">
    <source>
        <dbReference type="Proteomes" id="UP000503144"/>
    </source>
</evidence>
<organism evidence="6 8">
    <name type="scientific">Chitinophaga oryzae</name>
    <dbReference type="NCBI Taxonomy" id="2725414"/>
    <lineage>
        <taxon>Bacteria</taxon>
        <taxon>Pseudomonadati</taxon>
        <taxon>Bacteroidota</taxon>
        <taxon>Chitinophagia</taxon>
        <taxon>Chitinophagales</taxon>
        <taxon>Chitinophagaceae</taxon>
        <taxon>Chitinophaga</taxon>
    </lineage>
</organism>
<dbReference type="EMBL" id="CP051204">
    <property type="protein sequence ID" value="QJB42498.1"/>
    <property type="molecule type" value="Genomic_DNA"/>
</dbReference>
<feature type="domain" description="NlpC/P60" evidence="5">
    <location>
        <begin position="132"/>
        <end position="260"/>
    </location>
</feature>
<evidence type="ECO:0000256" key="2">
    <source>
        <dbReference type="ARBA" id="ARBA00022670"/>
    </source>
</evidence>
<dbReference type="PROSITE" id="PS51935">
    <property type="entry name" value="NLPC_P60"/>
    <property type="match status" value="1"/>
</dbReference>
<gene>
    <name evidence="7" type="ORF">HF324_02235</name>
    <name evidence="6" type="ORF">HF329_02475</name>
</gene>
<dbReference type="InterPro" id="IPR041382">
    <property type="entry name" value="SH3_16"/>
</dbReference>
<comment type="similarity">
    <text evidence="1">Belongs to the peptidase C40 family.</text>
</comment>
<dbReference type="GO" id="GO:0008234">
    <property type="term" value="F:cysteine-type peptidase activity"/>
    <property type="evidence" value="ECO:0007669"/>
    <property type="project" value="UniProtKB-KW"/>
</dbReference>